<proteinExistence type="predicted"/>
<protein>
    <recommendedName>
        <fullName evidence="3">DUF4878 domain-containing protein</fullName>
    </recommendedName>
</protein>
<evidence type="ECO:0000313" key="2">
    <source>
        <dbReference type="Proteomes" id="UP000006620"/>
    </source>
</evidence>
<dbReference type="HOGENOM" id="CLU_1957394_0_0_9"/>
<organism evidence="1 2">
    <name type="scientific">Paenibacillus mucilaginosus (strain KNP414)</name>
    <dbReference type="NCBI Taxonomy" id="1036673"/>
    <lineage>
        <taxon>Bacteria</taxon>
        <taxon>Bacillati</taxon>
        <taxon>Bacillota</taxon>
        <taxon>Bacilli</taxon>
        <taxon>Bacillales</taxon>
        <taxon>Paenibacillaceae</taxon>
        <taxon>Paenibacillus</taxon>
    </lineage>
</organism>
<dbReference type="Proteomes" id="UP000006620">
    <property type="component" value="Chromosome"/>
</dbReference>
<sequence length="128" mass="14666">MYIIFFAMMIFTSYLYYLKHSGKADVQMVIENFYKSFITRDYSIVEGLLANNLPSSTVDLRLKYGEITKYEIISISGLSTSKKKVTVRVSTRYAVGEGKPVIDTFLLKKVNEKWIIDMYSNDFGSLGP</sequence>
<dbReference type="AlphaFoldDB" id="F8FED0"/>
<reference evidence="1 2" key="2">
    <citation type="journal article" date="2013" name="Genome Announc.">
        <title>Genome Sequence of Growth-Improving Paenibacillus mucilaginosus Strain KNP414.</title>
        <authorList>
            <person name="Lu J.J."/>
            <person name="Wang J.F."/>
            <person name="Hu X.F."/>
        </authorList>
    </citation>
    <scope>NUCLEOTIDE SEQUENCE [LARGE SCALE GENOMIC DNA]</scope>
    <source>
        <strain evidence="1 2">KNP414</strain>
    </source>
</reference>
<evidence type="ECO:0008006" key="3">
    <source>
        <dbReference type="Google" id="ProtNLM"/>
    </source>
</evidence>
<reference evidence="2" key="1">
    <citation type="submission" date="2011-06" db="EMBL/GenBank/DDBJ databases">
        <title>Complete genome sequence of Paenibacillus mucilaginosus KNP414.</title>
        <authorList>
            <person name="Wang J."/>
            <person name="Hu S."/>
            <person name="Hu X."/>
            <person name="Zhang B."/>
            <person name="Dong D."/>
            <person name="Zhang S."/>
            <person name="Zhao K."/>
            <person name="Wu D."/>
        </authorList>
    </citation>
    <scope>NUCLEOTIDE SEQUENCE [LARGE SCALE GENOMIC DNA]</scope>
    <source>
        <strain evidence="2">KNP414</strain>
    </source>
</reference>
<evidence type="ECO:0000313" key="1">
    <source>
        <dbReference type="EMBL" id="AEI44529.1"/>
    </source>
</evidence>
<gene>
    <name evidence="1" type="ordered locus">KNP414_06005</name>
</gene>
<dbReference type="KEGG" id="pms:KNP414_06005"/>
<dbReference type="EMBL" id="CP002869">
    <property type="protein sequence ID" value="AEI44529.1"/>
    <property type="molecule type" value="Genomic_DNA"/>
</dbReference>
<accession>F8FED0</accession>
<name>F8FED0_PAEMK</name>